<evidence type="ECO:0000259" key="3">
    <source>
        <dbReference type="PROSITE" id="PS51724"/>
    </source>
</evidence>
<protein>
    <recommendedName>
        <fullName evidence="3">SPOR domain-containing protein</fullName>
    </recommendedName>
</protein>
<dbReference type="InterPro" id="IPR036680">
    <property type="entry name" value="SPOR-like_sf"/>
</dbReference>
<dbReference type="InterPro" id="IPR007730">
    <property type="entry name" value="SPOR-like_dom"/>
</dbReference>
<evidence type="ECO:0000313" key="5">
    <source>
        <dbReference type="Proteomes" id="UP000053586"/>
    </source>
</evidence>
<feature type="region of interest" description="Disordered" evidence="1">
    <location>
        <begin position="1"/>
        <end position="27"/>
    </location>
</feature>
<dbReference type="GO" id="GO:0042834">
    <property type="term" value="F:peptidoglycan binding"/>
    <property type="evidence" value="ECO:0007669"/>
    <property type="project" value="InterPro"/>
</dbReference>
<dbReference type="Gene3D" id="3.30.70.1070">
    <property type="entry name" value="Sporulation related repeat"/>
    <property type="match status" value="1"/>
</dbReference>
<feature type="compositionally biased region" description="Basic residues" evidence="1">
    <location>
        <begin position="11"/>
        <end position="21"/>
    </location>
</feature>
<dbReference type="AlphaFoldDB" id="H5TEJ6"/>
<feature type="domain" description="SPOR" evidence="3">
    <location>
        <begin position="131"/>
        <end position="208"/>
    </location>
</feature>
<accession>H5TEJ6</accession>
<dbReference type="eggNOG" id="COG3087">
    <property type="taxonomic scope" value="Bacteria"/>
</dbReference>
<keyword evidence="2" id="KW-0472">Membrane</keyword>
<proteinExistence type="predicted"/>
<keyword evidence="2" id="KW-0812">Transmembrane</keyword>
<comment type="caution">
    <text evidence="4">The sequence shown here is derived from an EMBL/GenBank/DDBJ whole genome shotgun (WGS) entry which is preliminary data.</text>
</comment>
<evidence type="ECO:0000313" key="4">
    <source>
        <dbReference type="EMBL" id="GAB56723.1"/>
    </source>
</evidence>
<reference evidence="4 5" key="2">
    <citation type="journal article" date="2017" name="Antonie Van Leeuwenhoek">
        <title>Rhizobium rhizosphaerae sp. nov., a novel species isolated from rice rhizosphere.</title>
        <authorList>
            <person name="Zhao J.J."/>
            <person name="Zhang J."/>
            <person name="Zhang R.J."/>
            <person name="Zhang C.W."/>
            <person name="Yin H.Q."/>
            <person name="Zhang X.X."/>
        </authorList>
    </citation>
    <scope>NUCLEOTIDE SEQUENCE [LARGE SCALE GENOMIC DNA]</scope>
    <source>
        <strain evidence="4 5">ACAM 611</strain>
    </source>
</reference>
<dbReference type="EMBL" id="BAET01000031">
    <property type="protein sequence ID" value="GAB56723.1"/>
    <property type="molecule type" value="Genomic_DNA"/>
</dbReference>
<dbReference type="PANTHER" id="PTHR38687">
    <property type="entry name" value="CELL DIVISION PROTEIN DEDD-RELATED"/>
    <property type="match status" value="1"/>
</dbReference>
<keyword evidence="2" id="KW-1133">Transmembrane helix</keyword>
<dbReference type="PROSITE" id="PS51724">
    <property type="entry name" value="SPOR"/>
    <property type="match status" value="1"/>
</dbReference>
<dbReference type="SUPFAM" id="SSF110997">
    <property type="entry name" value="Sporulation related repeat"/>
    <property type="match status" value="1"/>
</dbReference>
<dbReference type="InterPro" id="IPR052521">
    <property type="entry name" value="Cell_div_SPOR-domain"/>
</dbReference>
<dbReference type="OrthoDB" id="8558195at2"/>
<gene>
    <name evidence="4" type="ORF">GPUN_2608</name>
</gene>
<reference evidence="4 5" key="1">
    <citation type="journal article" date="2012" name="J. Bacteriol.">
        <title>Genome sequence of proteorhodopsin-containing sea ice bacterium Glaciecola punicea ACAM 611T.</title>
        <authorList>
            <person name="Qin Q.-L."/>
            <person name="Xie B.-B."/>
            <person name="Shu Y.-L."/>
            <person name="Rong J.-C."/>
            <person name="Zhao D.-L."/>
            <person name="Zhang X.-Y."/>
            <person name="Chen X.-L."/>
            <person name="Zhou B.-C."/>
            <person name="Zhanga Y.-Z."/>
        </authorList>
    </citation>
    <scope>NUCLEOTIDE SEQUENCE [LARGE SCALE GENOMIC DNA]</scope>
    <source>
        <strain evidence="4 5">ACAM 611</strain>
    </source>
</reference>
<dbReference type="STRING" id="56804.BAE46_04545"/>
<dbReference type="RefSeq" id="WP_006007181.1">
    <property type="nucleotide sequence ID" value="NZ_BAET01000031.1"/>
</dbReference>
<dbReference type="Proteomes" id="UP000053586">
    <property type="component" value="Unassembled WGS sequence"/>
</dbReference>
<evidence type="ECO:0000256" key="1">
    <source>
        <dbReference type="SAM" id="MobiDB-lite"/>
    </source>
</evidence>
<evidence type="ECO:0000256" key="2">
    <source>
        <dbReference type="SAM" id="Phobius"/>
    </source>
</evidence>
<dbReference type="PANTHER" id="PTHR38687:SF2">
    <property type="entry name" value="CELL DIVISION PROTEIN FTSN"/>
    <property type="match status" value="1"/>
</dbReference>
<dbReference type="Pfam" id="PF05036">
    <property type="entry name" value="SPOR"/>
    <property type="match status" value="1"/>
</dbReference>
<feature type="transmembrane region" description="Helical" evidence="2">
    <location>
        <begin position="34"/>
        <end position="52"/>
    </location>
</feature>
<organism evidence="4 5">
    <name type="scientific">Glaciecola punicea ACAM 611</name>
    <dbReference type="NCBI Taxonomy" id="1121923"/>
    <lineage>
        <taxon>Bacteria</taxon>
        <taxon>Pseudomonadati</taxon>
        <taxon>Pseudomonadota</taxon>
        <taxon>Gammaproteobacteria</taxon>
        <taxon>Alteromonadales</taxon>
        <taxon>Alteromonadaceae</taxon>
        <taxon>Glaciecola</taxon>
    </lineage>
</organism>
<name>H5TEJ6_9ALTE</name>
<keyword evidence="5" id="KW-1185">Reference proteome</keyword>
<sequence length="208" mass="23198">MAQKDYVQRSQAKKQAAKRSARNSSSSINAPVPWLKVGAALCVVGLFIFGLYRLGTTSDVGAGGVSEPLVDRQNNDGNDLNAAQMNENTLETVIEDEPLELEKLPVLGEEEWAYIDSLPDYSVEVDATGPKQSSQDSILQCGSFRTIERAETLRAKIAFQGLESRIIKSDGRNGIWFRVVLGPYERKREAERQRHQLRSANINECKIW</sequence>